<dbReference type="AlphaFoldDB" id="A0A1H3ZD27"/>
<dbReference type="Proteomes" id="UP000198658">
    <property type="component" value="Unassembled WGS sequence"/>
</dbReference>
<keyword evidence="2" id="KW-0575">Peroxidase</keyword>
<dbReference type="Pfam" id="PF02627">
    <property type="entry name" value="CMD"/>
    <property type="match status" value="1"/>
</dbReference>
<keyword evidence="2" id="KW-0560">Oxidoreductase</keyword>
<dbReference type="NCBIfam" id="TIGR00778">
    <property type="entry name" value="ahpD_dom"/>
    <property type="match status" value="1"/>
</dbReference>
<dbReference type="InterPro" id="IPR004675">
    <property type="entry name" value="AhpD_core"/>
</dbReference>
<organism evidence="2 3">
    <name type="scientific">Microbulbifer marinus</name>
    <dbReference type="NCBI Taxonomy" id="658218"/>
    <lineage>
        <taxon>Bacteria</taxon>
        <taxon>Pseudomonadati</taxon>
        <taxon>Pseudomonadota</taxon>
        <taxon>Gammaproteobacteria</taxon>
        <taxon>Cellvibrionales</taxon>
        <taxon>Microbulbiferaceae</taxon>
        <taxon>Microbulbifer</taxon>
    </lineage>
</organism>
<evidence type="ECO:0000313" key="2">
    <source>
        <dbReference type="EMBL" id="SEA21242.1"/>
    </source>
</evidence>
<dbReference type="STRING" id="658218.SAMN05216562_2309"/>
<keyword evidence="3" id="KW-1185">Reference proteome</keyword>
<dbReference type="Gene3D" id="1.20.1290.10">
    <property type="entry name" value="AhpD-like"/>
    <property type="match status" value="1"/>
</dbReference>
<name>A0A1H3ZD27_9GAMM</name>
<evidence type="ECO:0000259" key="1">
    <source>
        <dbReference type="Pfam" id="PF02627"/>
    </source>
</evidence>
<dbReference type="PANTHER" id="PTHR34846">
    <property type="entry name" value="4-CARBOXYMUCONOLACTONE DECARBOXYLASE FAMILY PROTEIN (AFU_ORTHOLOGUE AFUA_6G11590)"/>
    <property type="match status" value="1"/>
</dbReference>
<protein>
    <submittedName>
        <fullName evidence="2">Alkylhydroperoxidase AhpD family core domain-containing protein</fullName>
    </submittedName>
</protein>
<dbReference type="OrthoDB" id="9801997at2"/>
<feature type="domain" description="Carboxymuconolactone decarboxylase-like" evidence="1">
    <location>
        <begin position="15"/>
        <end position="97"/>
    </location>
</feature>
<dbReference type="PANTHER" id="PTHR34846:SF10">
    <property type="entry name" value="CYTOPLASMIC PROTEIN"/>
    <property type="match status" value="1"/>
</dbReference>
<dbReference type="InterPro" id="IPR029032">
    <property type="entry name" value="AhpD-like"/>
</dbReference>
<gene>
    <name evidence="2" type="ORF">SAMN05216562_2309</name>
</gene>
<dbReference type="EMBL" id="FNQO01000002">
    <property type="protein sequence ID" value="SEA21242.1"/>
    <property type="molecule type" value="Genomic_DNA"/>
</dbReference>
<proteinExistence type="predicted"/>
<reference evidence="3" key="1">
    <citation type="submission" date="2016-10" db="EMBL/GenBank/DDBJ databases">
        <authorList>
            <person name="Varghese N."/>
            <person name="Submissions S."/>
        </authorList>
    </citation>
    <scope>NUCLEOTIDE SEQUENCE [LARGE SCALE GENOMIC DNA]</scope>
    <source>
        <strain evidence="3">CGMCC 1.10657</strain>
    </source>
</reference>
<dbReference type="RefSeq" id="WP_091388344.1">
    <property type="nucleotide sequence ID" value="NZ_FNQO01000002.1"/>
</dbReference>
<dbReference type="SUPFAM" id="SSF69118">
    <property type="entry name" value="AhpD-like"/>
    <property type="match status" value="1"/>
</dbReference>
<dbReference type="GO" id="GO:0051920">
    <property type="term" value="F:peroxiredoxin activity"/>
    <property type="evidence" value="ECO:0007669"/>
    <property type="project" value="InterPro"/>
</dbReference>
<accession>A0A1H3ZD27</accession>
<sequence length="150" mass="16833">MTERLSAPHLYRLCPQIPEALTLLGDKGRQTGSIENALAHLVRLRVSQMNHCCYCQRMHAEEARQDGEQQARLDVLPAWREATCFSNRERTALTWAESLTRISDGGVPDAIYEASITEFDASGLLELTAIILEINSWNRVSASFGFQPDL</sequence>
<dbReference type="InterPro" id="IPR003779">
    <property type="entry name" value="CMD-like"/>
</dbReference>
<evidence type="ECO:0000313" key="3">
    <source>
        <dbReference type="Proteomes" id="UP000198658"/>
    </source>
</evidence>